<comment type="caution">
    <text evidence="1">The sequence shown here is derived from an EMBL/GenBank/DDBJ whole genome shotgun (WGS) entry which is preliminary data.</text>
</comment>
<keyword evidence="2" id="KW-1185">Reference proteome</keyword>
<organism evidence="1 2">
    <name type="scientific">Peronosclerospora sorghi</name>
    <dbReference type="NCBI Taxonomy" id="230839"/>
    <lineage>
        <taxon>Eukaryota</taxon>
        <taxon>Sar</taxon>
        <taxon>Stramenopiles</taxon>
        <taxon>Oomycota</taxon>
        <taxon>Peronosporomycetes</taxon>
        <taxon>Peronosporales</taxon>
        <taxon>Peronosporaceae</taxon>
        <taxon>Peronosclerospora</taxon>
    </lineage>
</organism>
<accession>A0ACC0WJT9</accession>
<sequence length="274" mass="31602">MCPRYLPNVWFLLLILADYGVDASGTARDRNDSKSDCCSNVRSAGSDQNRSTESAAVVSNREEERMFSPLETLSSFAERLVSSEGFEYHPVSTSEYEEFTEKVFQHPEIKRWVNNPYYVITSKEAAKVITSLTDEIGDSALYYVLDTASKADAKHWEEHNRVRVAEKLKIQQVDYWTQVKRDPEIVFKAYGLAEEGRNILRGPEFWKWLIYVGQFNKHPGITTQSATTILLKHHSRDGLYQYIEDARLSYDRSMKKHADTLKKMLEKHKEVTTG</sequence>
<protein>
    <submittedName>
        <fullName evidence="1">Uncharacterized protein</fullName>
    </submittedName>
</protein>
<dbReference type="EMBL" id="CM047591">
    <property type="protein sequence ID" value="KAI9918930.1"/>
    <property type="molecule type" value="Genomic_DNA"/>
</dbReference>
<reference evidence="1 2" key="1">
    <citation type="journal article" date="2022" name="bioRxiv">
        <title>The genome of the oomycete Peronosclerospora sorghi, a cosmopolitan pathogen of maize and sorghum, is inflated with dispersed pseudogenes.</title>
        <authorList>
            <person name="Fletcher K."/>
            <person name="Martin F."/>
            <person name="Isakeit T."/>
            <person name="Cavanaugh K."/>
            <person name="Magill C."/>
            <person name="Michelmore R."/>
        </authorList>
    </citation>
    <scope>NUCLEOTIDE SEQUENCE [LARGE SCALE GENOMIC DNA]</scope>
    <source>
        <strain evidence="1">P6</strain>
    </source>
</reference>
<dbReference type="Proteomes" id="UP001163321">
    <property type="component" value="Chromosome 12"/>
</dbReference>
<gene>
    <name evidence="1" type="ORF">PsorP6_012019</name>
</gene>
<evidence type="ECO:0000313" key="2">
    <source>
        <dbReference type="Proteomes" id="UP001163321"/>
    </source>
</evidence>
<proteinExistence type="predicted"/>
<evidence type="ECO:0000313" key="1">
    <source>
        <dbReference type="EMBL" id="KAI9918930.1"/>
    </source>
</evidence>
<name>A0ACC0WJT9_9STRA</name>